<dbReference type="PROSITE" id="PS50042">
    <property type="entry name" value="CNMP_BINDING_3"/>
    <property type="match status" value="1"/>
</dbReference>
<evidence type="ECO:0000256" key="1">
    <source>
        <dbReference type="ARBA" id="ARBA00023015"/>
    </source>
</evidence>
<name>A0A173RMX6_9FIRM</name>
<dbReference type="PANTHER" id="PTHR24567:SF74">
    <property type="entry name" value="HTH-TYPE TRANSCRIPTIONAL REGULATOR ARCR"/>
    <property type="match status" value="1"/>
</dbReference>
<keyword evidence="2" id="KW-0238">DNA-binding</keyword>
<evidence type="ECO:0000313" key="5">
    <source>
        <dbReference type="Proteomes" id="UP000487649"/>
    </source>
</evidence>
<dbReference type="SUPFAM" id="SSF51206">
    <property type="entry name" value="cAMP-binding domain-like"/>
    <property type="match status" value="1"/>
</dbReference>
<dbReference type="RefSeq" id="WP_006783531.1">
    <property type="nucleotide sequence ID" value="NZ_CABJBH010000003.1"/>
</dbReference>
<dbReference type="GO" id="GO:0003677">
    <property type="term" value="F:DNA binding"/>
    <property type="evidence" value="ECO:0007669"/>
    <property type="project" value="UniProtKB-KW"/>
</dbReference>
<dbReference type="InterPro" id="IPR036390">
    <property type="entry name" value="WH_DNA-bd_sf"/>
</dbReference>
<sequence>MDMQKIHESVFNKMALFSTVSKNTIQKLKEEVRVCHFSKGEYVIRDREVTELVYIVLSGKVSVYKLSENGEKRIIFILDQGHILNDDLVQNLPSAVNCECFEECCMLAYEKAMFIKLMQTDFELTKAVLGQYSSKLRRTYRQLKNAPTNIAMEKKIAAKLYRLCHDYGIPTSDGYVIDIPLSVVYLSQLVGAQRETVSRALKKLIDAGLVRYEHKKIYISDLKALGDYHKTK</sequence>
<dbReference type="SMART" id="SM00419">
    <property type="entry name" value="HTH_CRP"/>
    <property type="match status" value="1"/>
</dbReference>
<evidence type="ECO:0000256" key="3">
    <source>
        <dbReference type="ARBA" id="ARBA00023163"/>
    </source>
</evidence>
<dbReference type="Gene3D" id="1.10.10.10">
    <property type="entry name" value="Winged helix-like DNA-binding domain superfamily/Winged helix DNA-binding domain"/>
    <property type="match status" value="1"/>
</dbReference>
<dbReference type="InterPro" id="IPR050397">
    <property type="entry name" value="Env_Response_Regulators"/>
</dbReference>
<organism evidence="4 5">
    <name type="scientific">Turicibacter sanguinis</name>
    <dbReference type="NCBI Taxonomy" id="154288"/>
    <lineage>
        <taxon>Bacteria</taxon>
        <taxon>Bacillati</taxon>
        <taxon>Bacillota</taxon>
        <taxon>Erysipelotrichia</taxon>
        <taxon>Erysipelotrichales</taxon>
        <taxon>Turicibacteraceae</taxon>
        <taxon>Turicibacter</taxon>
    </lineage>
</organism>
<dbReference type="PANTHER" id="PTHR24567">
    <property type="entry name" value="CRP FAMILY TRANSCRIPTIONAL REGULATORY PROTEIN"/>
    <property type="match status" value="1"/>
</dbReference>
<keyword evidence="1" id="KW-0805">Transcription regulation</keyword>
<comment type="caution">
    <text evidence="4">The sequence shown here is derived from an EMBL/GenBank/DDBJ whole genome shotgun (WGS) entry which is preliminary data.</text>
</comment>
<dbReference type="InterPro" id="IPR012318">
    <property type="entry name" value="HTH_CRP"/>
</dbReference>
<reference evidence="4 5" key="1">
    <citation type="journal article" date="2019" name="Nat. Med.">
        <title>A library of human gut bacterial isolates paired with longitudinal multiomics data enables mechanistic microbiome research.</title>
        <authorList>
            <person name="Poyet M."/>
            <person name="Groussin M."/>
            <person name="Gibbons S.M."/>
            <person name="Avila-Pacheco J."/>
            <person name="Jiang X."/>
            <person name="Kearney S.M."/>
            <person name="Perrotta A.R."/>
            <person name="Berdy B."/>
            <person name="Zhao S."/>
            <person name="Lieberman T.D."/>
            <person name="Swanson P.K."/>
            <person name="Smith M."/>
            <person name="Roesemann S."/>
            <person name="Alexander J.E."/>
            <person name="Rich S.A."/>
            <person name="Livny J."/>
            <person name="Vlamakis H."/>
            <person name="Clish C."/>
            <person name="Bullock K."/>
            <person name="Deik A."/>
            <person name="Scott J."/>
            <person name="Pierce K.A."/>
            <person name="Xavier R.J."/>
            <person name="Alm E.J."/>
        </authorList>
    </citation>
    <scope>NUCLEOTIDE SEQUENCE [LARGE SCALE GENOMIC DNA]</scope>
    <source>
        <strain evidence="4 5">BIOML-A198</strain>
    </source>
</reference>
<dbReference type="Gene3D" id="2.60.120.10">
    <property type="entry name" value="Jelly Rolls"/>
    <property type="match status" value="1"/>
</dbReference>
<keyword evidence="3" id="KW-0804">Transcription</keyword>
<dbReference type="GO" id="GO:0005829">
    <property type="term" value="C:cytosol"/>
    <property type="evidence" value="ECO:0007669"/>
    <property type="project" value="TreeGrafter"/>
</dbReference>
<dbReference type="AlphaFoldDB" id="A0A173RMX6"/>
<dbReference type="GO" id="GO:0003700">
    <property type="term" value="F:DNA-binding transcription factor activity"/>
    <property type="evidence" value="ECO:0007669"/>
    <property type="project" value="TreeGrafter"/>
</dbReference>
<gene>
    <name evidence="4" type="ORF">GMA92_09130</name>
</gene>
<protein>
    <submittedName>
        <fullName evidence="4">Helix-turn-helix domain-containing protein</fullName>
    </submittedName>
</protein>
<dbReference type="EMBL" id="WMQE01000019">
    <property type="protein sequence ID" value="MTK21583.1"/>
    <property type="molecule type" value="Genomic_DNA"/>
</dbReference>
<dbReference type="SUPFAM" id="SSF46785">
    <property type="entry name" value="Winged helix' DNA-binding domain"/>
    <property type="match status" value="1"/>
</dbReference>
<evidence type="ECO:0000256" key="2">
    <source>
        <dbReference type="ARBA" id="ARBA00023125"/>
    </source>
</evidence>
<dbReference type="OrthoDB" id="1706474at2"/>
<dbReference type="Pfam" id="PF13545">
    <property type="entry name" value="HTH_Crp_2"/>
    <property type="match status" value="1"/>
</dbReference>
<dbReference type="Pfam" id="PF00027">
    <property type="entry name" value="cNMP_binding"/>
    <property type="match status" value="1"/>
</dbReference>
<dbReference type="CDD" id="cd00038">
    <property type="entry name" value="CAP_ED"/>
    <property type="match status" value="1"/>
</dbReference>
<dbReference type="InterPro" id="IPR036388">
    <property type="entry name" value="WH-like_DNA-bd_sf"/>
</dbReference>
<dbReference type="PROSITE" id="PS51063">
    <property type="entry name" value="HTH_CRP_2"/>
    <property type="match status" value="1"/>
</dbReference>
<proteinExistence type="predicted"/>
<dbReference type="InterPro" id="IPR018490">
    <property type="entry name" value="cNMP-bd_dom_sf"/>
</dbReference>
<evidence type="ECO:0000313" key="4">
    <source>
        <dbReference type="EMBL" id="MTK21583.1"/>
    </source>
</evidence>
<accession>A0A173RMX6</accession>
<dbReference type="InterPro" id="IPR014710">
    <property type="entry name" value="RmlC-like_jellyroll"/>
</dbReference>
<dbReference type="InterPro" id="IPR000595">
    <property type="entry name" value="cNMP-bd_dom"/>
</dbReference>
<dbReference type="Proteomes" id="UP000487649">
    <property type="component" value="Unassembled WGS sequence"/>
</dbReference>
<dbReference type="SMART" id="SM00100">
    <property type="entry name" value="cNMP"/>
    <property type="match status" value="1"/>
</dbReference>